<dbReference type="GO" id="GO:0046872">
    <property type="term" value="F:metal ion binding"/>
    <property type="evidence" value="ECO:0007669"/>
    <property type="project" value="InterPro"/>
</dbReference>
<dbReference type="BRENDA" id="6.3.2.49">
    <property type="organism ID" value="658"/>
</dbReference>
<evidence type="ECO:0000256" key="2">
    <source>
        <dbReference type="ARBA" id="ARBA00022741"/>
    </source>
</evidence>
<dbReference type="Gene3D" id="3.30.470.20">
    <property type="entry name" value="ATP-grasp fold, B domain"/>
    <property type="match status" value="1"/>
</dbReference>
<dbReference type="BRENDA" id="6.3.2.B16">
    <property type="organism ID" value="658"/>
</dbReference>
<dbReference type="PATRIC" id="fig|1423.177.peg.2341"/>
<evidence type="ECO:0000256" key="1">
    <source>
        <dbReference type="ARBA" id="ARBA00022598"/>
    </source>
</evidence>
<sequence>MSILILNKTSYSKSPYDLWLKDLEEPVVMLTSTERLHECKNYDQIESFDEYPVNGCIEIRALELHETYSFNTIIAMSEYDLLRAGKLRTHLGLKGQSYESALLFRDKVLMKQRLEEQGIPVPHYRKIESPVDLYLFVQQFGFPVVVKPIDGSGSVDTKVLKNEKDMMKYLSKGLDGNVEVETFVDGDMYHIDGLMIDGHITLNWPSRYINGCLAFQEEQFLASYQLGADNPLTSRLIGIVEKALKALPSPKTTTFHAEVFHTPDDKLVFCEIASRTGGGLIREAIQQGFGFDLNEVCVKKQCGLPYDIPDYSQLKIGPKQLGGWILIPPKYGRLVKIPSIPFENWVTKQKVSAREGEVFQGASSSVDVVSSYLIKGNSEDVLINRIHQVASWCSENMIWEGKSTCSLK</sequence>
<reference evidence="4" key="1">
    <citation type="journal article" date="2010" name="Biosci. Biotechnol. Biochem.">
        <title>A novel L-amino acid ligase from Bacillus subtilis NBRC3134 catalyzed oligopeptide synthesis.</title>
        <authorList>
            <person name="Kino K."/>
            <person name="Arai T."/>
            <person name="Tateiwa D."/>
        </authorList>
    </citation>
    <scope>NUCLEOTIDE SEQUENCE</scope>
    <source>
        <strain evidence="4">NBRC 3134</strain>
    </source>
</reference>
<dbReference type="InterPro" id="IPR003806">
    <property type="entry name" value="ATP-grasp_PylC-type"/>
</dbReference>
<evidence type="ECO:0000313" key="4">
    <source>
        <dbReference type="EMBL" id="BAH56723.1"/>
    </source>
</evidence>
<dbReference type="SMR" id="C0STU2"/>
<dbReference type="Pfam" id="PF02655">
    <property type="entry name" value="ATP-grasp_3"/>
    <property type="match status" value="1"/>
</dbReference>
<dbReference type="PANTHER" id="PTHR43585:SF2">
    <property type="entry name" value="ATP-GRASP ENZYME FSQD"/>
    <property type="match status" value="1"/>
</dbReference>
<dbReference type="SUPFAM" id="SSF56059">
    <property type="entry name" value="Glutathione synthetase ATP-binding domain-like"/>
    <property type="match status" value="1"/>
</dbReference>
<accession>C0STU2</accession>
<keyword evidence="2" id="KW-0547">Nucleotide-binding</keyword>
<dbReference type="InterPro" id="IPR052032">
    <property type="entry name" value="ATP-dep_AA_Ligase"/>
</dbReference>
<name>C0STU2_BACIU</name>
<dbReference type="Gene3D" id="3.30.1490.20">
    <property type="entry name" value="ATP-grasp fold, A domain"/>
    <property type="match status" value="1"/>
</dbReference>
<protein>
    <submittedName>
        <fullName evidence="4">L-amino acid alpha-ligase</fullName>
    </submittedName>
</protein>
<dbReference type="InterPro" id="IPR013815">
    <property type="entry name" value="ATP_grasp_subdomain_1"/>
</dbReference>
<dbReference type="Gene3D" id="3.40.50.20">
    <property type="match status" value="1"/>
</dbReference>
<dbReference type="GO" id="GO:0016874">
    <property type="term" value="F:ligase activity"/>
    <property type="evidence" value="ECO:0007669"/>
    <property type="project" value="UniProtKB-KW"/>
</dbReference>
<keyword evidence="1 4" id="KW-0436">Ligase</keyword>
<dbReference type="GO" id="GO:0005524">
    <property type="term" value="F:ATP binding"/>
    <property type="evidence" value="ECO:0007669"/>
    <property type="project" value="UniProtKB-UniRule"/>
</dbReference>
<dbReference type="PANTHER" id="PTHR43585">
    <property type="entry name" value="FUMIPYRROLE BIOSYNTHESIS PROTEIN C"/>
    <property type="match status" value="1"/>
</dbReference>
<dbReference type="PROSITE" id="PS50975">
    <property type="entry name" value="ATP_GRASP"/>
    <property type="match status" value="1"/>
</dbReference>
<dbReference type="InterPro" id="IPR011761">
    <property type="entry name" value="ATP-grasp"/>
</dbReference>
<evidence type="ECO:0000256" key="3">
    <source>
        <dbReference type="ARBA" id="ARBA00022840"/>
    </source>
</evidence>
<organism evidence="4">
    <name type="scientific">Bacillus subtilis</name>
    <dbReference type="NCBI Taxonomy" id="1423"/>
    <lineage>
        <taxon>Bacteria</taxon>
        <taxon>Bacillati</taxon>
        <taxon>Bacillota</taxon>
        <taxon>Bacilli</taxon>
        <taxon>Bacillales</taxon>
        <taxon>Bacillaceae</taxon>
        <taxon>Bacillus</taxon>
    </lineage>
</organism>
<dbReference type="EMBL" id="AB467270">
    <property type="protein sequence ID" value="BAH56723.1"/>
    <property type="molecule type" value="Genomic_DNA"/>
</dbReference>
<keyword evidence="3" id="KW-0067">ATP-binding</keyword>
<proteinExistence type="predicted"/>
<dbReference type="AlphaFoldDB" id="C0STU2"/>
<dbReference type="BioCyc" id="MetaCyc:MONOMER-18697"/>